<dbReference type="Pfam" id="PF00196">
    <property type="entry name" value="GerE"/>
    <property type="match status" value="1"/>
</dbReference>
<gene>
    <name evidence="5" type="ORF">LYSBPC_28460</name>
</gene>
<organism evidence="5 6">
    <name type="scientific">Lysinibacillus piscis</name>
    <dbReference type="NCBI Taxonomy" id="2518931"/>
    <lineage>
        <taxon>Bacteria</taxon>
        <taxon>Bacillati</taxon>
        <taxon>Bacillota</taxon>
        <taxon>Bacilli</taxon>
        <taxon>Bacillales</taxon>
        <taxon>Bacillaceae</taxon>
        <taxon>Lysinibacillus</taxon>
    </lineage>
</organism>
<dbReference type="PRINTS" id="PR00038">
    <property type="entry name" value="HTHLUXR"/>
</dbReference>
<keyword evidence="1" id="KW-0805">Transcription regulation</keyword>
<dbReference type="PANTHER" id="PTHR44688:SF16">
    <property type="entry name" value="DNA-BINDING TRANSCRIPTIONAL ACTIVATOR DEVR_DOSR"/>
    <property type="match status" value="1"/>
</dbReference>
<name>A0ABQ5NNZ3_9BACI</name>
<evidence type="ECO:0000256" key="3">
    <source>
        <dbReference type="ARBA" id="ARBA00023163"/>
    </source>
</evidence>
<keyword evidence="2" id="KW-0238">DNA-binding</keyword>
<dbReference type="EMBL" id="BRZA01000004">
    <property type="protein sequence ID" value="GLC89719.1"/>
    <property type="molecule type" value="Genomic_DNA"/>
</dbReference>
<reference evidence="5" key="1">
    <citation type="submission" date="2022-08" db="EMBL/GenBank/DDBJ databases">
        <title>Draft genome sequence of Lysinibacillus sp. strain KH24.</title>
        <authorList>
            <person name="Kanbe H."/>
            <person name="Itoh H."/>
        </authorList>
    </citation>
    <scope>NUCLEOTIDE SEQUENCE</scope>
    <source>
        <strain evidence="5">KH24</strain>
    </source>
</reference>
<dbReference type="RefSeq" id="WP_264989581.1">
    <property type="nucleotide sequence ID" value="NZ_BRZA01000004.1"/>
</dbReference>
<evidence type="ECO:0000256" key="1">
    <source>
        <dbReference type="ARBA" id="ARBA00023015"/>
    </source>
</evidence>
<evidence type="ECO:0000313" key="5">
    <source>
        <dbReference type="EMBL" id="GLC89719.1"/>
    </source>
</evidence>
<comment type="caution">
    <text evidence="5">The sequence shown here is derived from an EMBL/GenBank/DDBJ whole genome shotgun (WGS) entry which is preliminary data.</text>
</comment>
<keyword evidence="3" id="KW-0804">Transcription</keyword>
<evidence type="ECO:0000313" key="6">
    <source>
        <dbReference type="Proteomes" id="UP001065593"/>
    </source>
</evidence>
<protein>
    <recommendedName>
        <fullName evidence="4">HTH luxR-type domain-containing protein</fullName>
    </recommendedName>
</protein>
<dbReference type="CDD" id="cd06170">
    <property type="entry name" value="LuxR_C_like"/>
    <property type="match status" value="1"/>
</dbReference>
<dbReference type="PROSITE" id="PS50043">
    <property type="entry name" value="HTH_LUXR_2"/>
    <property type="match status" value="1"/>
</dbReference>
<accession>A0ABQ5NNZ3</accession>
<dbReference type="SUPFAM" id="SSF46894">
    <property type="entry name" value="C-terminal effector domain of the bipartite response regulators"/>
    <property type="match status" value="1"/>
</dbReference>
<feature type="domain" description="HTH luxR-type" evidence="4">
    <location>
        <begin position="1"/>
        <end position="59"/>
    </location>
</feature>
<dbReference type="Proteomes" id="UP001065593">
    <property type="component" value="Unassembled WGS sequence"/>
</dbReference>
<dbReference type="InterPro" id="IPR036388">
    <property type="entry name" value="WH-like_DNA-bd_sf"/>
</dbReference>
<proteinExistence type="predicted"/>
<dbReference type="PROSITE" id="PS00622">
    <property type="entry name" value="HTH_LUXR_1"/>
    <property type="match status" value="1"/>
</dbReference>
<keyword evidence="6" id="KW-1185">Reference proteome</keyword>
<sequence>MSTTELKILHQITEDKTNGMISEELGVSQRTVERHISSILCKLKVDSRVGAAVKALYDGLVVFSKK</sequence>
<evidence type="ECO:0000256" key="2">
    <source>
        <dbReference type="ARBA" id="ARBA00023125"/>
    </source>
</evidence>
<dbReference type="InterPro" id="IPR000792">
    <property type="entry name" value="Tscrpt_reg_LuxR_C"/>
</dbReference>
<dbReference type="PANTHER" id="PTHR44688">
    <property type="entry name" value="DNA-BINDING TRANSCRIPTIONAL ACTIVATOR DEVR_DOSR"/>
    <property type="match status" value="1"/>
</dbReference>
<dbReference type="Gene3D" id="1.10.10.10">
    <property type="entry name" value="Winged helix-like DNA-binding domain superfamily/Winged helix DNA-binding domain"/>
    <property type="match status" value="1"/>
</dbReference>
<evidence type="ECO:0000259" key="4">
    <source>
        <dbReference type="PROSITE" id="PS50043"/>
    </source>
</evidence>
<dbReference type="SMART" id="SM00421">
    <property type="entry name" value="HTH_LUXR"/>
    <property type="match status" value="1"/>
</dbReference>
<dbReference type="InterPro" id="IPR016032">
    <property type="entry name" value="Sig_transdc_resp-reg_C-effctor"/>
</dbReference>